<dbReference type="GO" id="GO:0003743">
    <property type="term" value="F:translation initiation factor activity"/>
    <property type="evidence" value="ECO:0007669"/>
    <property type="project" value="UniProtKB-UniRule"/>
</dbReference>
<dbReference type="GO" id="GO:0003924">
    <property type="term" value="F:GTPase activity"/>
    <property type="evidence" value="ECO:0007669"/>
    <property type="project" value="InterPro"/>
</dbReference>
<evidence type="ECO:0000256" key="3">
    <source>
        <dbReference type="ARBA" id="ARBA00022540"/>
    </source>
</evidence>
<accession>A0A1F8EWZ3</accession>
<dbReference type="GO" id="GO:0005737">
    <property type="term" value="C:cytoplasm"/>
    <property type="evidence" value="ECO:0007669"/>
    <property type="project" value="UniProtKB-UniRule"/>
</dbReference>
<dbReference type="InterPro" id="IPR027417">
    <property type="entry name" value="P-loop_NTPase"/>
</dbReference>
<proteinExistence type="inferred from homology"/>
<dbReference type="Gene3D" id="3.40.50.10050">
    <property type="entry name" value="Translation initiation factor IF- 2, domain 3"/>
    <property type="match status" value="1"/>
</dbReference>
<evidence type="ECO:0000256" key="8">
    <source>
        <dbReference type="RuleBase" id="RU000644"/>
    </source>
</evidence>
<name>A0A1F8EWZ3_9BACT</name>
<dbReference type="InterPro" id="IPR000178">
    <property type="entry name" value="TF_IF2_bacterial-like"/>
</dbReference>
<dbReference type="NCBIfam" id="TIGR00487">
    <property type="entry name" value="IF-2"/>
    <property type="match status" value="1"/>
</dbReference>
<feature type="domain" description="Tr-type G" evidence="9">
    <location>
        <begin position="16"/>
        <end position="185"/>
    </location>
</feature>
<dbReference type="FunFam" id="3.40.50.10050:FF:000001">
    <property type="entry name" value="Translation initiation factor IF-2"/>
    <property type="match status" value="1"/>
</dbReference>
<evidence type="ECO:0000313" key="10">
    <source>
        <dbReference type="EMBL" id="OGN04559.1"/>
    </source>
</evidence>
<evidence type="ECO:0000256" key="5">
    <source>
        <dbReference type="ARBA" id="ARBA00022917"/>
    </source>
</evidence>
<keyword evidence="4" id="KW-0547">Nucleotide-binding</keyword>
<evidence type="ECO:0000259" key="9">
    <source>
        <dbReference type="PROSITE" id="PS51722"/>
    </source>
</evidence>
<evidence type="ECO:0000313" key="11">
    <source>
        <dbReference type="Proteomes" id="UP000177507"/>
    </source>
</evidence>
<evidence type="ECO:0000256" key="6">
    <source>
        <dbReference type="ARBA" id="ARBA00023134"/>
    </source>
</evidence>
<reference evidence="10 11" key="1">
    <citation type="journal article" date="2016" name="Nat. Commun.">
        <title>Thousands of microbial genomes shed light on interconnected biogeochemical processes in an aquifer system.</title>
        <authorList>
            <person name="Anantharaman K."/>
            <person name="Brown C.T."/>
            <person name="Hug L.A."/>
            <person name="Sharon I."/>
            <person name="Castelle C.J."/>
            <person name="Probst A.J."/>
            <person name="Thomas B.C."/>
            <person name="Singh A."/>
            <person name="Wilkins M.J."/>
            <person name="Karaoz U."/>
            <person name="Brodie E.L."/>
            <person name="Williams K.H."/>
            <person name="Hubbard S.S."/>
            <person name="Banfield J.F."/>
        </authorList>
    </citation>
    <scope>NUCLEOTIDE SEQUENCE [LARGE SCALE GENOMIC DNA]</scope>
</reference>
<dbReference type="InterPro" id="IPR053905">
    <property type="entry name" value="EF-G-like_DII"/>
</dbReference>
<dbReference type="AlphaFoldDB" id="A0A1F8EWZ3"/>
<dbReference type="InterPro" id="IPR036925">
    <property type="entry name" value="TIF_IF2_dom3_sf"/>
</dbReference>
<comment type="function">
    <text evidence="8">One of the essential components for the initiation of protein synthesis. Protects formylmethionyl-tRNA from spontaneous hydrolysis and promotes its binding to the 30S ribosomal subunits. Also involved in the hydrolysis of GTP during the formation of the 70S ribosomal complex.</text>
</comment>
<dbReference type="PROSITE" id="PS51722">
    <property type="entry name" value="G_TR_2"/>
    <property type="match status" value="1"/>
</dbReference>
<dbReference type="InterPro" id="IPR023115">
    <property type="entry name" value="TIF_IF2_dom3"/>
</dbReference>
<dbReference type="Proteomes" id="UP000177507">
    <property type="component" value="Unassembled WGS sequence"/>
</dbReference>
<dbReference type="InterPro" id="IPR009000">
    <property type="entry name" value="Transl_B-barrel_sf"/>
</dbReference>
<evidence type="ECO:0000256" key="2">
    <source>
        <dbReference type="ARBA" id="ARBA00020675"/>
    </source>
</evidence>
<comment type="similarity">
    <text evidence="1 8">Belongs to the TRAFAC class translation factor GTPase superfamily. Classic translation factor GTPase family. IF-2 subfamily.</text>
</comment>
<dbReference type="STRING" id="1802668.A2831_00890"/>
<evidence type="ECO:0000256" key="4">
    <source>
        <dbReference type="ARBA" id="ARBA00022741"/>
    </source>
</evidence>
<sequence length="515" mass="55654">MSPDKNQSQKDRRQATRPPIVVVLGHVDHGKTSILDKIRQTKVAEKEAGGITQHIGAYQAEHNGKKITFLDTPGHEAFSAIRSRGAKVADIAILVVAAEEGVKPQTKEAIQIIKTAKIPFVVAINKIDKEGANPARVRQELAEQEVQVEDYGGTVPVVELSTKKGEGINELLEMILLVSEMEELTTPMDSAAKGFVIESHLDGRRGITATLIIQEGELKTGDWISAGNAIGHVKSIEDFLGKTIGIAIASQPCVIMGWEVAPRVGQEFQVVAGRDAAQALSLSQTEAGPSLLFETETGSETEKTNKKIANLIIKADVQSSLEAIDQTLRTIHSEEVKYRVINYGVGTIGDNDVKNARASGASIIGFHVSVDGSAKQLAEREGITVKSFDIIYELVETARSILADLLDPEIRRTLLGKLKILAVFKNSAKSQIVGGKVTQGKITRGAVLDVIRNGATLITGKLGQLQHNKADIAEVSEGLEAGIRFDMQSQPLPQQLIKEGDTVEAYHEEKIKRTI</sequence>
<dbReference type="InterPro" id="IPR005225">
    <property type="entry name" value="Small_GTP-bd"/>
</dbReference>
<dbReference type="GO" id="GO:0005525">
    <property type="term" value="F:GTP binding"/>
    <property type="evidence" value="ECO:0007669"/>
    <property type="project" value="UniProtKB-KW"/>
</dbReference>
<comment type="caution">
    <text evidence="10">The sequence shown here is derived from an EMBL/GenBank/DDBJ whole genome shotgun (WGS) entry which is preliminary data.</text>
</comment>
<dbReference type="SUPFAM" id="SSF52156">
    <property type="entry name" value="Initiation factor IF2/eIF5b, domain 3"/>
    <property type="match status" value="1"/>
</dbReference>
<keyword evidence="5 8" id="KW-0648">Protein biosynthesis</keyword>
<dbReference type="NCBIfam" id="TIGR00231">
    <property type="entry name" value="small_GTP"/>
    <property type="match status" value="1"/>
</dbReference>
<dbReference type="Gene3D" id="3.40.50.300">
    <property type="entry name" value="P-loop containing nucleotide triphosphate hydrolases"/>
    <property type="match status" value="1"/>
</dbReference>
<organism evidence="10 11">
    <name type="scientific">Candidatus Yanofskybacteria bacterium RIFCSPHIGHO2_01_FULL_44_17</name>
    <dbReference type="NCBI Taxonomy" id="1802668"/>
    <lineage>
        <taxon>Bacteria</taxon>
        <taxon>Candidatus Yanofskyibacteriota</taxon>
    </lineage>
</organism>
<dbReference type="Pfam" id="PF00009">
    <property type="entry name" value="GTP_EFTU"/>
    <property type="match status" value="1"/>
</dbReference>
<dbReference type="PANTHER" id="PTHR43381:SF4">
    <property type="entry name" value="EUKARYOTIC TRANSLATION INITIATION FACTOR 5B"/>
    <property type="match status" value="1"/>
</dbReference>
<dbReference type="FunFam" id="2.40.30.10:FF:000008">
    <property type="entry name" value="Translation initiation factor IF-2"/>
    <property type="match status" value="1"/>
</dbReference>
<dbReference type="Gene3D" id="2.40.30.10">
    <property type="entry name" value="Translation factors"/>
    <property type="match status" value="2"/>
</dbReference>
<dbReference type="Pfam" id="PF22042">
    <property type="entry name" value="EF-G_D2"/>
    <property type="match status" value="1"/>
</dbReference>
<dbReference type="SUPFAM" id="SSF50447">
    <property type="entry name" value="Translation proteins"/>
    <property type="match status" value="2"/>
</dbReference>
<keyword evidence="3 8" id="KW-0396">Initiation factor</keyword>
<dbReference type="CDD" id="cd01887">
    <property type="entry name" value="IF2_eIF5B"/>
    <property type="match status" value="1"/>
</dbReference>
<dbReference type="InterPro" id="IPR000795">
    <property type="entry name" value="T_Tr_GTP-bd_dom"/>
</dbReference>
<dbReference type="EMBL" id="MGJI01000019">
    <property type="protein sequence ID" value="OGN04559.1"/>
    <property type="molecule type" value="Genomic_DNA"/>
</dbReference>
<evidence type="ECO:0000256" key="7">
    <source>
        <dbReference type="NCBIfam" id="TIGR00487"/>
    </source>
</evidence>
<dbReference type="FunFam" id="3.40.50.300:FF:000019">
    <property type="entry name" value="Translation initiation factor IF-2"/>
    <property type="match status" value="1"/>
</dbReference>
<dbReference type="PANTHER" id="PTHR43381">
    <property type="entry name" value="TRANSLATION INITIATION FACTOR IF-2-RELATED"/>
    <property type="match status" value="1"/>
</dbReference>
<keyword evidence="6" id="KW-0342">GTP-binding</keyword>
<evidence type="ECO:0000256" key="1">
    <source>
        <dbReference type="ARBA" id="ARBA00007733"/>
    </source>
</evidence>
<dbReference type="Pfam" id="PF11987">
    <property type="entry name" value="IF-2"/>
    <property type="match status" value="1"/>
</dbReference>
<gene>
    <name evidence="10" type="ORF">A2831_00890</name>
</gene>
<dbReference type="SUPFAM" id="SSF52540">
    <property type="entry name" value="P-loop containing nucleoside triphosphate hydrolases"/>
    <property type="match status" value="1"/>
</dbReference>
<protein>
    <recommendedName>
        <fullName evidence="2 7">Translation initiation factor IF-2</fullName>
    </recommendedName>
</protein>
<dbReference type="InterPro" id="IPR015760">
    <property type="entry name" value="TIF_IF2"/>
</dbReference>